<dbReference type="Proteomes" id="UP000195326">
    <property type="component" value="Unassembled WGS sequence"/>
</dbReference>
<comment type="caution">
    <text evidence="3">The sequence shown here is derived from an EMBL/GenBank/DDBJ whole genome shotgun (WGS) entry which is preliminary data.</text>
</comment>
<keyword evidence="1" id="KW-0812">Transmembrane</keyword>
<evidence type="ECO:0000313" key="4">
    <source>
        <dbReference type="Proteomes" id="UP000195326"/>
    </source>
</evidence>
<proteinExistence type="predicted"/>
<dbReference type="AlphaFoldDB" id="A0A1Y4LSY0"/>
<keyword evidence="1" id="KW-0472">Membrane</keyword>
<dbReference type="Pfam" id="PF12773">
    <property type="entry name" value="DZR"/>
    <property type="match status" value="1"/>
</dbReference>
<feature type="transmembrane region" description="Helical" evidence="1">
    <location>
        <begin position="94"/>
        <end position="113"/>
    </location>
</feature>
<evidence type="ECO:0000313" key="3">
    <source>
        <dbReference type="EMBL" id="OUP58709.1"/>
    </source>
</evidence>
<dbReference type="InterPro" id="IPR025874">
    <property type="entry name" value="DZR"/>
</dbReference>
<keyword evidence="1" id="KW-1133">Transmembrane helix</keyword>
<organism evidence="3 4">
    <name type="scientific">Butyricicoccus pullicaecorum</name>
    <dbReference type="NCBI Taxonomy" id="501571"/>
    <lineage>
        <taxon>Bacteria</taxon>
        <taxon>Bacillati</taxon>
        <taxon>Bacillota</taxon>
        <taxon>Clostridia</taxon>
        <taxon>Eubacteriales</taxon>
        <taxon>Butyricicoccaceae</taxon>
        <taxon>Butyricicoccus</taxon>
    </lineage>
</organism>
<evidence type="ECO:0000259" key="2">
    <source>
        <dbReference type="Pfam" id="PF12773"/>
    </source>
</evidence>
<gene>
    <name evidence="3" type="ORF">B5F15_06760</name>
</gene>
<evidence type="ECO:0000256" key="1">
    <source>
        <dbReference type="SAM" id="Phobius"/>
    </source>
</evidence>
<accession>A0A1Y4LSY0</accession>
<feature type="domain" description="DZANK-type" evidence="2">
    <location>
        <begin position="11"/>
        <end position="56"/>
    </location>
</feature>
<dbReference type="EMBL" id="NFKL01000008">
    <property type="protein sequence ID" value="OUP58709.1"/>
    <property type="molecule type" value="Genomic_DNA"/>
</dbReference>
<reference evidence="4" key="1">
    <citation type="submission" date="2017-04" db="EMBL/GenBank/DDBJ databases">
        <title>Function of individual gut microbiota members based on whole genome sequencing of pure cultures obtained from chicken caecum.</title>
        <authorList>
            <person name="Medvecky M."/>
            <person name="Cejkova D."/>
            <person name="Polansky O."/>
            <person name="Karasova D."/>
            <person name="Kubasova T."/>
            <person name="Cizek A."/>
            <person name="Rychlik I."/>
        </authorList>
    </citation>
    <scope>NUCLEOTIDE SEQUENCE [LARGE SCALE GENOMIC DNA]</scope>
    <source>
        <strain evidence="4">An179</strain>
    </source>
</reference>
<name>A0A1Y4LSY0_9FIRM</name>
<protein>
    <recommendedName>
        <fullName evidence="2">DZANK-type domain-containing protein</fullName>
    </recommendedName>
</protein>
<sequence>MEGGFRMSKSCRNCGAILPDEAQFCNQCGQKMEDWITCKYCGAHVPAGTKFCTQCGAPVSDGNQQDFNDLGGGFQSSPPPFWANTPRRWLSGKIIVGVTGVVFALLILAVMFGETGQQVRQGYLTQYDASITVEEAFDNRFRNCEWSTERKNGSDYVIFHGYDPEMLLDWVVMFTVYDDSFEVSQIEVDGTNVNSDIEMYYLLSYIYTGNLDELMSDMFLAAMFLA</sequence>